<evidence type="ECO:0000256" key="1">
    <source>
        <dbReference type="ARBA" id="ARBA00022630"/>
    </source>
</evidence>
<dbReference type="InterPro" id="IPR005107">
    <property type="entry name" value="CO_DH_flav_C"/>
</dbReference>
<dbReference type="InterPro" id="IPR016169">
    <property type="entry name" value="FAD-bd_PCMH_sub2"/>
</dbReference>
<dbReference type="EMBL" id="FNGW01000003">
    <property type="protein sequence ID" value="SDL69780.1"/>
    <property type="molecule type" value="Genomic_DNA"/>
</dbReference>
<dbReference type="InterPro" id="IPR036683">
    <property type="entry name" value="CO_DH_flav_C_dom_sf"/>
</dbReference>
<dbReference type="SUPFAM" id="SSF56176">
    <property type="entry name" value="FAD-binding/transporter-associated domain-like"/>
    <property type="match status" value="1"/>
</dbReference>
<dbReference type="PROSITE" id="PS51387">
    <property type="entry name" value="FAD_PCMH"/>
    <property type="match status" value="1"/>
</dbReference>
<dbReference type="RefSeq" id="WP_092724802.1">
    <property type="nucleotide sequence ID" value="NZ_FNGW01000003.1"/>
</dbReference>
<dbReference type="PANTHER" id="PTHR42659:SF2">
    <property type="entry name" value="XANTHINE DEHYDROGENASE SUBUNIT C-RELATED"/>
    <property type="match status" value="1"/>
</dbReference>
<dbReference type="SUPFAM" id="SSF55447">
    <property type="entry name" value="CO dehydrogenase flavoprotein C-terminal domain-like"/>
    <property type="match status" value="1"/>
</dbReference>
<reference evidence="5 6" key="1">
    <citation type="submission" date="2016-10" db="EMBL/GenBank/DDBJ databases">
        <authorList>
            <person name="de Groot N.N."/>
        </authorList>
    </citation>
    <scope>NUCLEOTIDE SEQUENCE [LARGE SCALE GENOMIC DNA]</scope>
    <source>
        <strain evidence="5 6">DSM 797</strain>
    </source>
</reference>
<proteinExistence type="predicted"/>
<dbReference type="Proteomes" id="UP000199068">
    <property type="component" value="Unassembled WGS sequence"/>
</dbReference>
<keyword evidence="6" id="KW-1185">Reference proteome</keyword>
<name>A0A1G9M699_9FIRM</name>
<dbReference type="AlphaFoldDB" id="A0A1G9M699"/>
<dbReference type="SMART" id="SM01092">
    <property type="entry name" value="CO_deh_flav_C"/>
    <property type="match status" value="1"/>
</dbReference>
<evidence type="ECO:0000256" key="3">
    <source>
        <dbReference type="ARBA" id="ARBA00023002"/>
    </source>
</evidence>
<feature type="domain" description="FAD-binding PCMH-type" evidence="4">
    <location>
        <begin position="1"/>
        <end position="162"/>
    </location>
</feature>
<keyword evidence="3" id="KW-0560">Oxidoreductase</keyword>
<evidence type="ECO:0000256" key="2">
    <source>
        <dbReference type="ARBA" id="ARBA00022827"/>
    </source>
</evidence>
<protein>
    <submittedName>
        <fullName evidence="5">Intein N-terminal splicing region</fullName>
    </submittedName>
</protein>
<keyword evidence="2" id="KW-0274">FAD</keyword>
<dbReference type="GO" id="GO:0016491">
    <property type="term" value="F:oxidoreductase activity"/>
    <property type="evidence" value="ECO:0007669"/>
    <property type="project" value="UniProtKB-KW"/>
</dbReference>
<dbReference type="PANTHER" id="PTHR42659">
    <property type="entry name" value="XANTHINE DEHYDROGENASE SUBUNIT C-RELATED"/>
    <property type="match status" value="1"/>
</dbReference>
<dbReference type="Gene3D" id="3.30.390.50">
    <property type="entry name" value="CO dehydrogenase flavoprotein, C-terminal domain"/>
    <property type="match status" value="1"/>
</dbReference>
<keyword evidence="1" id="KW-0285">Flavoprotein</keyword>
<dbReference type="InterPro" id="IPR002346">
    <property type="entry name" value="Mopterin_DH_FAD-bd"/>
</dbReference>
<accession>A0A1G9M699</accession>
<evidence type="ECO:0000313" key="6">
    <source>
        <dbReference type="Proteomes" id="UP000199068"/>
    </source>
</evidence>
<dbReference type="InterPro" id="IPR051312">
    <property type="entry name" value="Diverse_Substr_Oxidored"/>
</dbReference>
<dbReference type="InterPro" id="IPR016166">
    <property type="entry name" value="FAD-bd_PCMH"/>
</dbReference>
<dbReference type="Gene3D" id="3.30.465.10">
    <property type="match status" value="1"/>
</dbReference>
<sequence length="263" mass="29992">MFIIKEIYKPTSIEDAYNMLISQKNNTILGGTLFLRMGNKRINKGIDLSSLNLDYVKEYDEYIEIGAMTTLRELEINDLILKNFKSISESVKDIIGVQFRNIATIGASVFSKYGFSDVIVSLLSYDTYVKLFDGGIIKLEEFLKRKYKKDLLTQIYIKKDNTKSKYISMRNENSDYPILNVSVSKQGEQIKICIGARPKRAMIAKSASEFLSCNPKTIENIIKASQIASKELEFGSNIRASREYRIEVAKVLVKRAILEVEKC</sequence>
<dbReference type="GO" id="GO:0071949">
    <property type="term" value="F:FAD binding"/>
    <property type="evidence" value="ECO:0007669"/>
    <property type="project" value="InterPro"/>
</dbReference>
<organism evidence="5 6">
    <name type="scientific">Romboutsia lituseburensis DSM 797</name>
    <dbReference type="NCBI Taxonomy" id="1121325"/>
    <lineage>
        <taxon>Bacteria</taxon>
        <taxon>Bacillati</taxon>
        <taxon>Bacillota</taxon>
        <taxon>Clostridia</taxon>
        <taxon>Peptostreptococcales</taxon>
        <taxon>Peptostreptococcaceae</taxon>
        <taxon>Romboutsia</taxon>
    </lineage>
</organism>
<evidence type="ECO:0000313" key="5">
    <source>
        <dbReference type="EMBL" id="SDL69780.1"/>
    </source>
</evidence>
<dbReference type="STRING" id="1121325.SAMN04515677_10390"/>
<dbReference type="InterPro" id="IPR036318">
    <property type="entry name" value="FAD-bd_PCMH-like_sf"/>
</dbReference>
<dbReference type="Pfam" id="PF03450">
    <property type="entry name" value="CO_deh_flav_C"/>
    <property type="match status" value="1"/>
</dbReference>
<gene>
    <name evidence="5" type="ORF">SAMN04515677_10390</name>
</gene>
<evidence type="ECO:0000259" key="4">
    <source>
        <dbReference type="PROSITE" id="PS51387"/>
    </source>
</evidence>
<dbReference type="Pfam" id="PF00941">
    <property type="entry name" value="FAD_binding_5"/>
    <property type="match status" value="1"/>
</dbReference>